<dbReference type="SUPFAM" id="SSF56235">
    <property type="entry name" value="N-terminal nucleophile aminohydrolases (Ntn hydrolases)"/>
    <property type="match status" value="1"/>
</dbReference>
<keyword evidence="1" id="KW-0012">Acyltransferase</keyword>
<sequence>MLKAGGSAVEAMVAAAATIAVVYPHMNAIGGDGFWVIAAPGRPPVAVEACGPAAAKATIEAYHKRGFGTVPERGPLAALTVPGTVGGWKLALDLAAPLGAGMPLRELLADAIGRAKDGSPVSSSQARLTQAHLGELAPQPGFAGVFLDDGKAPAEGSLQRQPRLADTLDHLANAGLDDFYRGDVGATMAADLADAGSPLGAADFERFEARRAKPLAVRLKGATVYNTAPPTQGLASQIILGVFDRLAIKRGESFEHVHGLVEATKRAFLIRDRVVTDPRLDAPDIAEFLTPEGLEREAQAIDMKRAAPWPDPAAPGDTIWMGAIDRNGVAVSFIQSVYWEFGSGVVSKRTGVLFQNRGLSFKLHPEALNALAPGRRPFHTLNPPLAVFDDGRVLTYGSMGGDGQPQFQAQIFTRMAHFAMPVAEAIAAPRWLLGKTWGSDTTTLKLEHDFDTSVVEQLLRVGHEAETVPAGTPGGFGHAGAVLRSARGDIEGAHDPRADGGAGLA</sequence>
<dbReference type="Gene3D" id="3.60.20.40">
    <property type="match status" value="1"/>
</dbReference>
<dbReference type="InterPro" id="IPR029055">
    <property type="entry name" value="Ntn_hydrolases_N"/>
</dbReference>
<accession>A0A1E3GY69</accession>
<dbReference type="Proteomes" id="UP000094622">
    <property type="component" value="Unassembled WGS sequence"/>
</dbReference>
<dbReference type="EC" id="2.3.2.2" evidence="1"/>
<dbReference type="InterPro" id="IPR043138">
    <property type="entry name" value="GGT_lsub"/>
</dbReference>
<dbReference type="InterPro" id="IPR052896">
    <property type="entry name" value="GGT-like_enzyme"/>
</dbReference>
<dbReference type="AlphaFoldDB" id="A0A1E3GY69"/>
<name>A0A1E3GY69_9HYPH</name>
<keyword evidence="2" id="KW-1185">Reference proteome</keyword>
<keyword evidence="1" id="KW-0808">Transferase</keyword>
<comment type="caution">
    <text evidence="1">The sequence shown here is derived from an EMBL/GenBank/DDBJ whole genome shotgun (WGS) entry which is preliminary data.</text>
</comment>
<organism evidence="1 2">
    <name type="scientific">Methylobrevis pamukkalensis</name>
    <dbReference type="NCBI Taxonomy" id="1439726"/>
    <lineage>
        <taxon>Bacteria</taxon>
        <taxon>Pseudomonadati</taxon>
        <taxon>Pseudomonadota</taxon>
        <taxon>Alphaproteobacteria</taxon>
        <taxon>Hyphomicrobiales</taxon>
        <taxon>Pleomorphomonadaceae</taxon>
        <taxon>Methylobrevis</taxon>
    </lineage>
</organism>
<reference evidence="1 2" key="1">
    <citation type="submission" date="2016-07" db="EMBL/GenBank/DDBJ databases">
        <title>Draft Genome Sequence of Methylobrevis pamukkalensis PK2.</title>
        <authorList>
            <person name="Vasilenko O.V."/>
            <person name="Doronina N.V."/>
            <person name="Shmareva M.N."/>
            <person name="Tarlachkov S.V."/>
            <person name="Mustakhimov I."/>
            <person name="Trotsenko Y.A."/>
        </authorList>
    </citation>
    <scope>NUCLEOTIDE SEQUENCE [LARGE SCALE GENOMIC DNA]</scope>
    <source>
        <strain evidence="1 2">PK2</strain>
    </source>
</reference>
<dbReference type="InterPro" id="IPR043137">
    <property type="entry name" value="GGT_ssub_C"/>
</dbReference>
<dbReference type="Gene3D" id="1.10.246.130">
    <property type="match status" value="1"/>
</dbReference>
<gene>
    <name evidence="1" type="primary">ywrD</name>
    <name evidence="1" type="ORF">A6302_03696</name>
</gene>
<dbReference type="GO" id="GO:0103068">
    <property type="term" value="F:leukotriene C4 gamma-glutamyl transferase activity"/>
    <property type="evidence" value="ECO:0007669"/>
    <property type="project" value="UniProtKB-EC"/>
</dbReference>
<dbReference type="RefSeq" id="WP_342586295.1">
    <property type="nucleotide sequence ID" value="NZ_MCRJ01000117.1"/>
</dbReference>
<dbReference type="Pfam" id="PF01019">
    <property type="entry name" value="G_glu_transpept"/>
    <property type="match status" value="1"/>
</dbReference>
<evidence type="ECO:0000313" key="1">
    <source>
        <dbReference type="EMBL" id="ODN69000.1"/>
    </source>
</evidence>
<evidence type="ECO:0000313" key="2">
    <source>
        <dbReference type="Proteomes" id="UP000094622"/>
    </source>
</evidence>
<dbReference type="PATRIC" id="fig|1439726.3.peg.3899"/>
<dbReference type="PRINTS" id="PR01210">
    <property type="entry name" value="GGTRANSPTASE"/>
</dbReference>
<dbReference type="PANTHER" id="PTHR43881">
    <property type="entry name" value="GAMMA-GLUTAMYLTRANSPEPTIDASE (AFU_ORTHOLOGUE AFUA_4G13580)"/>
    <property type="match status" value="1"/>
</dbReference>
<dbReference type="PANTHER" id="PTHR43881:SF5">
    <property type="entry name" value="GAMMA-GLUTAMYLTRANSPEPTIDASE"/>
    <property type="match status" value="1"/>
</dbReference>
<proteinExistence type="predicted"/>
<protein>
    <submittedName>
        <fullName evidence="1">Putative gamma-glutamyltransferase YwrD</fullName>
        <ecNumber evidence="1">2.3.2.2</ecNumber>
    </submittedName>
</protein>
<dbReference type="EMBL" id="MCRJ01000117">
    <property type="protein sequence ID" value="ODN69000.1"/>
    <property type="molecule type" value="Genomic_DNA"/>
</dbReference>